<feature type="compositionally biased region" description="Basic and acidic residues" evidence="1">
    <location>
        <begin position="169"/>
        <end position="259"/>
    </location>
</feature>
<feature type="compositionally biased region" description="Basic and acidic residues" evidence="1">
    <location>
        <begin position="437"/>
        <end position="465"/>
    </location>
</feature>
<feature type="compositionally biased region" description="Basic and acidic residues" evidence="1">
    <location>
        <begin position="268"/>
        <end position="326"/>
    </location>
</feature>
<evidence type="ECO:0000256" key="1">
    <source>
        <dbReference type="SAM" id="MobiDB-lite"/>
    </source>
</evidence>
<reference evidence="2 3" key="1">
    <citation type="submission" date="2022-05" db="EMBL/GenBank/DDBJ databases">
        <authorList>
            <consortium name="Genoscope - CEA"/>
            <person name="William W."/>
        </authorList>
    </citation>
    <scope>NUCLEOTIDE SEQUENCE [LARGE SCALE GENOMIC DNA]</scope>
</reference>
<feature type="compositionally biased region" description="Polar residues" evidence="1">
    <location>
        <begin position="101"/>
        <end position="111"/>
    </location>
</feature>
<dbReference type="Proteomes" id="UP001159427">
    <property type="component" value="Unassembled WGS sequence"/>
</dbReference>
<keyword evidence="3" id="KW-1185">Reference proteome</keyword>
<sequence length="502" mass="57470">NSPSKETAEQRESDNMDGSISERELSARSKSRKMMVFDPETGCYRKKSENEDQENTFTESKKERVEYRFRLRSDEKPEKATDAKDLSSKPDKASEDIQVIRTEQSVTINGKNKSRGDEGDEEDLKKAGEIMKAKFEKGRKKFEEEPFERERNDPKTVRTARQSSDDSLEEKIKEMEKRRERLFLKRPSMELEKRRSSDEQKDLSPRGEAESHREESKSPADDTVKRPRSRSERTKRRLTAEEMSLKKTTSEEDVAERRRSSSGSAKVPKTEERITETKKETFRIELDRSNSKPEDEVFVTREKPVEADRSNSKPEDEVFVTREKPVEAGSIDLMSWEDDSTDGTTPVKDKDHNTEFRKRADSTEGETFPKAGKLVEIEAPISVTPKTKVESTPDTTGAILDLDEVGNRSPAPRQMETKTVSRDSQSSSDDSESESEGESKSEEEERKPRIDTDENHKLTEEEKQWESAGHFQPKKLNNALMASFLQGDSGNVVPMPKKPHEA</sequence>
<feature type="non-terminal residue" evidence="2">
    <location>
        <position position="502"/>
    </location>
</feature>
<dbReference type="EMBL" id="CALNXI010005397">
    <property type="protein sequence ID" value="CAH3197599.1"/>
    <property type="molecule type" value="Genomic_DNA"/>
</dbReference>
<feature type="non-terminal residue" evidence="2">
    <location>
        <position position="1"/>
    </location>
</feature>
<feature type="compositionally biased region" description="Basic and acidic residues" evidence="1">
    <location>
        <begin position="347"/>
        <end position="362"/>
    </location>
</feature>
<comment type="caution">
    <text evidence="2">The sequence shown here is derived from an EMBL/GenBank/DDBJ whole genome shotgun (WGS) entry which is preliminary data.</text>
</comment>
<feature type="compositionally biased region" description="Basic and acidic residues" evidence="1">
    <location>
        <begin position="1"/>
        <end position="27"/>
    </location>
</feature>
<feature type="compositionally biased region" description="Basic and acidic residues" evidence="1">
    <location>
        <begin position="123"/>
        <end position="156"/>
    </location>
</feature>
<organism evidence="2 3">
    <name type="scientific">Porites evermanni</name>
    <dbReference type="NCBI Taxonomy" id="104178"/>
    <lineage>
        <taxon>Eukaryota</taxon>
        <taxon>Metazoa</taxon>
        <taxon>Cnidaria</taxon>
        <taxon>Anthozoa</taxon>
        <taxon>Hexacorallia</taxon>
        <taxon>Scleractinia</taxon>
        <taxon>Fungiina</taxon>
        <taxon>Poritidae</taxon>
        <taxon>Porites</taxon>
    </lineage>
</organism>
<evidence type="ECO:0000313" key="3">
    <source>
        <dbReference type="Proteomes" id="UP001159427"/>
    </source>
</evidence>
<accession>A0ABN8T218</accession>
<feature type="compositionally biased region" description="Basic and acidic residues" evidence="1">
    <location>
        <begin position="59"/>
        <end position="95"/>
    </location>
</feature>
<protein>
    <submittedName>
        <fullName evidence="2">Uncharacterized protein</fullName>
    </submittedName>
</protein>
<proteinExistence type="predicted"/>
<feature type="region of interest" description="Disordered" evidence="1">
    <location>
        <begin position="1"/>
        <end position="474"/>
    </location>
</feature>
<gene>
    <name evidence="2" type="ORF">PEVE_00035089</name>
</gene>
<name>A0ABN8T218_9CNID</name>
<evidence type="ECO:0000313" key="2">
    <source>
        <dbReference type="EMBL" id="CAH3197599.1"/>
    </source>
</evidence>